<dbReference type="Gene3D" id="3.50.50.60">
    <property type="entry name" value="FAD/NAD(P)-binding domain"/>
    <property type="match status" value="2"/>
</dbReference>
<proteinExistence type="inferred from homology"/>
<dbReference type="SUPFAM" id="SSF51905">
    <property type="entry name" value="FAD/NAD(P)-binding domain"/>
    <property type="match status" value="1"/>
</dbReference>
<evidence type="ECO:0000256" key="2">
    <source>
        <dbReference type="ARBA" id="ARBA00010139"/>
    </source>
</evidence>
<evidence type="ECO:0000256" key="5">
    <source>
        <dbReference type="ARBA" id="ARBA00022857"/>
    </source>
</evidence>
<evidence type="ECO:0000256" key="6">
    <source>
        <dbReference type="ARBA" id="ARBA00023002"/>
    </source>
</evidence>
<dbReference type="EMBL" id="CP098502">
    <property type="protein sequence ID" value="UTI63873.1"/>
    <property type="molecule type" value="Genomic_DNA"/>
</dbReference>
<dbReference type="Pfam" id="PF13738">
    <property type="entry name" value="Pyr_redox_3"/>
    <property type="match status" value="1"/>
</dbReference>
<evidence type="ECO:0000256" key="1">
    <source>
        <dbReference type="ARBA" id="ARBA00001974"/>
    </source>
</evidence>
<dbReference type="PANTHER" id="PTHR43098:SF3">
    <property type="entry name" value="L-ORNITHINE N(5)-MONOOXYGENASE-RELATED"/>
    <property type="match status" value="1"/>
</dbReference>
<keyword evidence="7" id="KW-0503">Monooxygenase</keyword>
<evidence type="ECO:0000256" key="4">
    <source>
        <dbReference type="ARBA" id="ARBA00022827"/>
    </source>
</evidence>
<keyword evidence="3" id="KW-0285">Flavoprotein</keyword>
<evidence type="ECO:0000256" key="7">
    <source>
        <dbReference type="ARBA" id="ARBA00023033"/>
    </source>
</evidence>
<evidence type="ECO:0000256" key="3">
    <source>
        <dbReference type="ARBA" id="ARBA00022630"/>
    </source>
</evidence>
<name>A0ABY5DPB0_9ACTN</name>
<evidence type="ECO:0000313" key="9">
    <source>
        <dbReference type="Proteomes" id="UP001056035"/>
    </source>
</evidence>
<keyword evidence="6" id="KW-0560">Oxidoreductase</keyword>
<dbReference type="InterPro" id="IPR036188">
    <property type="entry name" value="FAD/NAD-bd_sf"/>
</dbReference>
<dbReference type="PANTHER" id="PTHR43098">
    <property type="entry name" value="L-ORNITHINE N(5)-MONOOXYGENASE-RELATED"/>
    <property type="match status" value="1"/>
</dbReference>
<dbReference type="Proteomes" id="UP001056035">
    <property type="component" value="Chromosome"/>
</dbReference>
<comment type="cofactor">
    <cofactor evidence="1">
        <name>FAD</name>
        <dbReference type="ChEBI" id="CHEBI:57692"/>
    </cofactor>
</comment>
<dbReference type="PRINTS" id="PR00411">
    <property type="entry name" value="PNDRDTASEI"/>
</dbReference>
<comment type="similarity">
    <text evidence="2">Belongs to the FAD-binding monooxygenase family.</text>
</comment>
<dbReference type="RefSeq" id="WP_254570594.1">
    <property type="nucleotide sequence ID" value="NZ_CP098502.1"/>
</dbReference>
<keyword evidence="5" id="KW-0521">NADP</keyword>
<reference evidence="8 9" key="1">
    <citation type="submission" date="2022-06" db="EMBL/GenBank/DDBJ databases">
        <title>Paraconexibacter antarcticus.</title>
        <authorList>
            <person name="Kim C.S."/>
        </authorList>
    </citation>
    <scope>NUCLEOTIDE SEQUENCE [LARGE SCALE GENOMIC DNA]</scope>
    <source>
        <strain evidence="8 9">02-257</strain>
    </source>
</reference>
<organism evidence="8 9">
    <name type="scientific">Paraconexibacter antarcticus</name>
    <dbReference type="NCBI Taxonomy" id="2949664"/>
    <lineage>
        <taxon>Bacteria</taxon>
        <taxon>Bacillati</taxon>
        <taxon>Actinomycetota</taxon>
        <taxon>Thermoleophilia</taxon>
        <taxon>Solirubrobacterales</taxon>
        <taxon>Paraconexibacteraceae</taxon>
        <taxon>Paraconexibacter</taxon>
    </lineage>
</organism>
<dbReference type="InterPro" id="IPR050775">
    <property type="entry name" value="FAD-binding_Monooxygenases"/>
</dbReference>
<accession>A0ABY5DPB0</accession>
<evidence type="ECO:0000313" key="8">
    <source>
        <dbReference type="EMBL" id="UTI63873.1"/>
    </source>
</evidence>
<keyword evidence="9" id="KW-1185">Reference proteome</keyword>
<protein>
    <submittedName>
        <fullName evidence="8">NAD(P)/FAD-dependent oxidoreductase</fullName>
    </submittedName>
</protein>
<keyword evidence="4" id="KW-0274">FAD</keyword>
<sequence>MHTTEIDHEVVVIGGGFSGIGMAIALERAGIPDYRIIEEGTGFGGTWYWNRYPGVAVDIPSFSYQFSYDQRSDWTRVYAPGAELLAYAERCAADHALYDKVQFGTRVTGATYDPDRHRWQLETSTGERLVARHVVDATGVLTQPKRPEIEGVDDFAGVTVHTARWDHAQDLRGKRVAIIGTGASAIQLLPAIAPDVAKVTVFQRTPIWCLPKFDAPLPGVLGWILGHVPGAKRAARLVSQTFVELQFPIAAHFHKPLGIAPLFEKSARRYLAKQVHDPVLREKLTPKYGLGCKRPSFHNEYLATYNRPNVELETTPIARITEHGVVTTDGTEHEIDVLVLATGFKVFDPGNFPKYPVTGRGGVDLERWWDENRYQAYHGISVPGFPNYFTMFGPYGYNGSSYFNLVETQSHHIVRALQHARAAGATQIEVTREANDRYWAKALSRRSRQVFAQPSCQLANSYYFDRHGDTPLRPSLTIETVWDSRRFPLSDYRLETADAAVPVAAPAA</sequence>
<gene>
    <name evidence="8" type="ORF">NBH00_21325</name>
</gene>